<feature type="compositionally biased region" description="Low complexity" evidence="1">
    <location>
        <begin position="99"/>
        <end position="111"/>
    </location>
</feature>
<dbReference type="OrthoDB" id="2983908at2759"/>
<feature type="region of interest" description="Disordered" evidence="1">
    <location>
        <begin position="655"/>
        <end position="677"/>
    </location>
</feature>
<name>A0A9P7KCS8_9AGAR</name>
<evidence type="ECO:0000313" key="4">
    <source>
        <dbReference type="Proteomes" id="UP000775547"/>
    </source>
</evidence>
<organism evidence="3 4">
    <name type="scientific">Asterophora parasitica</name>
    <dbReference type="NCBI Taxonomy" id="117018"/>
    <lineage>
        <taxon>Eukaryota</taxon>
        <taxon>Fungi</taxon>
        <taxon>Dikarya</taxon>
        <taxon>Basidiomycota</taxon>
        <taxon>Agaricomycotina</taxon>
        <taxon>Agaricomycetes</taxon>
        <taxon>Agaricomycetidae</taxon>
        <taxon>Agaricales</taxon>
        <taxon>Tricholomatineae</taxon>
        <taxon>Lyophyllaceae</taxon>
        <taxon>Asterophora</taxon>
    </lineage>
</organism>
<dbReference type="Proteomes" id="UP000775547">
    <property type="component" value="Unassembled WGS sequence"/>
</dbReference>
<protein>
    <submittedName>
        <fullName evidence="3">Uncharacterized protein</fullName>
    </submittedName>
</protein>
<evidence type="ECO:0000256" key="2">
    <source>
        <dbReference type="SAM" id="Phobius"/>
    </source>
</evidence>
<keyword evidence="2" id="KW-0472">Membrane</keyword>
<proteinExistence type="predicted"/>
<feature type="region of interest" description="Disordered" evidence="1">
    <location>
        <begin position="602"/>
        <end position="632"/>
    </location>
</feature>
<comment type="caution">
    <text evidence="3">The sequence shown here is derived from an EMBL/GenBank/DDBJ whole genome shotgun (WGS) entry which is preliminary data.</text>
</comment>
<dbReference type="EMBL" id="JABCKV010000011">
    <property type="protein sequence ID" value="KAG5647231.1"/>
    <property type="molecule type" value="Genomic_DNA"/>
</dbReference>
<reference evidence="3" key="2">
    <citation type="submission" date="2021-10" db="EMBL/GenBank/DDBJ databases">
        <title>Phylogenomics reveals ancestral predisposition of the termite-cultivated fungus Termitomyces towards a domesticated lifestyle.</title>
        <authorList>
            <person name="Auxier B."/>
            <person name="Grum-Grzhimaylo A."/>
            <person name="Cardenas M.E."/>
            <person name="Lodge J.D."/>
            <person name="Laessoe T."/>
            <person name="Pedersen O."/>
            <person name="Smith M.E."/>
            <person name="Kuyper T.W."/>
            <person name="Franco-Molano E.A."/>
            <person name="Baroni T.J."/>
            <person name="Aanen D.K."/>
        </authorList>
    </citation>
    <scope>NUCLEOTIDE SEQUENCE</scope>
    <source>
        <strain evidence="3">AP01</strain>
        <tissue evidence="3">Mycelium</tissue>
    </source>
</reference>
<feature type="region of interest" description="Disordered" evidence="1">
    <location>
        <begin position="280"/>
        <end position="327"/>
    </location>
</feature>
<sequence>MPLIGRTHRLPHTFSSRKLAPGRQPKSSRVTTNKISHRFVRIHRKSKAYSRESSRRQKYVAADSYADRDDRHRHILGYNRHLGEVTAIPNPTPDTGLKPTTTPSFSTTAPPVHQSVHSVPLSKTGLPSPTSTPTSAPTFSTLPPLLSLDPNSSSAPSQTAAPSTSAYEGPEPTMVSAAESQRPSQPHKLSIPIIVLLAVSSGVLLIGLFTLIKYYSRPRRRHFPTPSRPILDDPFADFADAKFPPVEDPDSPIFGGKERISGANGALWSWSQYPRPTISVTKPEDNGPSEPASNGSGIIKAHPPHLQGSRNSKAVSGHGHSHSVPITSGDSPYYASLQQVKGAMSRVANRISMASVSMYPSSPQSAFSNSNVGLAITRSPMTGDGSNVLKRTEPKAALDRTRNTLAASEAAKGTISASLTMDRYSDSSAYDGSELGSPSVLPYAATPANPPPTYGGRSRIKSSYYTPGSYPRVSDAHVLNGTNGNNKISGDSRVGYTAKKDRDTQALTYALGLHSPATDYGGASTMPPSPQPTLYPEDSMSRRPSLRKPLPAGGGGGGHGKKKSEGRGHPSLPVISHAMDASAALGSLMLLDFNGQATRVDNGGTSNASNVVTTTTGAGNNNTGSISKSGRRMSQTVLSRPAEVGGAGARVVAPLRRNGSGRSDDKPPSIPLPELGLPSLTQMGLEHANPQAYADYRSPTYSIFGLYGDRKSGIGG</sequence>
<feature type="compositionally biased region" description="Low complexity" evidence="1">
    <location>
        <begin position="120"/>
        <end position="166"/>
    </location>
</feature>
<feature type="region of interest" description="Disordered" evidence="1">
    <location>
        <begin position="84"/>
        <end position="181"/>
    </location>
</feature>
<accession>A0A9P7KCS8</accession>
<keyword evidence="2" id="KW-0812">Transmembrane</keyword>
<reference evidence="3" key="1">
    <citation type="submission" date="2020-07" db="EMBL/GenBank/DDBJ databases">
        <authorList>
            <person name="Nieuwenhuis M."/>
            <person name="Van De Peppel L.J.J."/>
        </authorList>
    </citation>
    <scope>NUCLEOTIDE SEQUENCE</scope>
    <source>
        <strain evidence="3">AP01</strain>
        <tissue evidence="3">Mycelium</tissue>
    </source>
</reference>
<gene>
    <name evidence="3" type="ORF">DXG03_000766</name>
</gene>
<keyword evidence="2" id="KW-1133">Transmembrane helix</keyword>
<keyword evidence="4" id="KW-1185">Reference proteome</keyword>
<feature type="transmembrane region" description="Helical" evidence="2">
    <location>
        <begin position="189"/>
        <end position="212"/>
    </location>
</feature>
<evidence type="ECO:0000313" key="3">
    <source>
        <dbReference type="EMBL" id="KAG5647231.1"/>
    </source>
</evidence>
<dbReference type="AlphaFoldDB" id="A0A9P7KCS8"/>
<feature type="compositionally biased region" description="Low complexity" evidence="1">
    <location>
        <begin position="604"/>
        <end position="624"/>
    </location>
</feature>
<feature type="region of interest" description="Disordered" evidence="1">
    <location>
        <begin position="519"/>
        <end position="573"/>
    </location>
</feature>
<evidence type="ECO:0000256" key="1">
    <source>
        <dbReference type="SAM" id="MobiDB-lite"/>
    </source>
</evidence>